<organism evidence="2 3">
    <name type="scientific">Serratia grimesii</name>
    <dbReference type="NCBI Taxonomy" id="82995"/>
    <lineage>
        <taxon>Bacteria</taxon>
        <taxon>Pseudomonadati</taxon>
        <taxon>Pseudomonadota</taxon>
        <taxon>Gammaproteobacteria</taxon>
        <taxon>Enterobacterales</taxon>
        <taxon>Yersiniaceae</taxon>
        <taxon>Serratia</taxon>
    </lineage>
</organism>
<protein>
    <recommendedName>
        <fullName evidence="1">UDP-3-O-(3-hydroxymyristoyl)glucosamine N-acyltransferase</fullName>
        <shortName evidence="1">UDP-3-O-(3-OHC14)-GlcN N-acyltransferase</shortName>
        <ecNumber evidence="1">2.3.1.191</ecNumber>
    </recommendedName>
    <alternativeName>
        <fullName evidence="1">UDP-3-O-(3-hydroxytetradecanoyl)glucosamine N-acyltransferase</fullName>
    </alternativeName>
</protein>
<comment type="caution">
    <text evidence="2">The sequence shown here is derived from an EMBL/GenBank/DDBJ whole genome shotgun (WGS) entry which is preliminary data.</text>
</comment>
<dbReference type="Gene3D" id="2.160.10.10">
    <property type="entry name" value="Hexapeptide repeat proteins"/>
    <property type="match status" value="1"/>
</dbReference>
<dbReference type="InterPro" id="IPR011004">
    <property type="entry name" value="Trimer_LpxA-like_sf"/>
</dbReference>
<name>A0A7G2JS80_9GAMM</name>
<dbReference type="EMBL" id="DPSM01000017">
    <property type="protein sequence ID" value="HCK00690.1"/>
    <property type="molecule type" value="Genomic_DNA"/>
</dbReference>
<dbReference type="CDD" id="cd03352">
    <property type="entry name" value="LbH_LpxD"/>
    <property type="match status" value="1"/>
</dbReference>
<dbReference type="EC" id="2.3.1.191" evidence="1"/>
<dbReference type="HAMAP" id="MF_00523">
    <property type="entry name" value="LpxD"/>
    <property type="match status" value="1"/>
</dbReference>
<feature type="active site" description="Proton acceptor" evidence="1">
    <location>
        <position position="239"/>
    </location>
</feature>
<comment type="similarity">
    <text evidence="1">Belongs to the transferase hexapeptide repeat family. LpxD subfamily.</text>
</comment>
<comment type="catalytic activity">
    <reaction evidence="1">
        <text>a UDP-3-O-[(3R)-3-hydroxyacyl]-alpha-D-glucosamine + a (3R)-hydroxyacyl-[ACP] = a UDP-2-N,3-O-bis[(3R)-3-hydroxyacyl]-alpha-D-glucosamine + holo-[ACP] + H(+)</text>
        <dbReference type="Rhea" id="RHEA:53836"/>
        <dbReference type="Rhea" id="RHEA-COMP:9685"/>
        <dbReference type="Rhea" id="RHEA-COMP:9945"/>
        <dbReference type="ChEBI" id="CHEBI:15378"/>
        <dbReference type="ChEBI" id="CHEBI:64479"/>
        <dbReference type="ChEBI" id="CHEBI:78827"/>
        <dbReference type="ChEBI" id="CHEBI:137740"/>
        <dbReference type="ChEBI" id="CHEBI:137748"/>
        <dbReference type="EC" id="2.3.1.191"/>
    </reaction>
</comment>
<dbReference type="InterPro" id="IPR007691">
    <property type="entry name" value="LpxD"/>
</dbReference>
<dbReference type="PROSITE" id="PS00101">
    <property type="entry name" value="HEXAPEP_TRANSFERASES"/>
    <property type="match status" value="2"/>
</dbReference>
<dbReference type="Pfam" id="PF04613">
    <property type="entry name" value="LpxD"/>
    <property type="match status" value="1"/>
</dbReference>
<dbReference type="Gene3D" id="1.20.5.170">
    <property type="match status" value="1"/>
</dbReference>
<dbReference type="InterPro" id="IPR018357">
    <property type="entry name" value="Hexapep_transf_CS"/>
</dbReference>
<dbReference type="NCBIfam" id="NF002060">
    <property type="entry name" value="PRK00892.1"/>
    <property type="match status" value="1"/>
</dbReference>
<dbReference type="InterPro" id="IPR020573">
    <property type="entry name" value="UDP_GlcNAc_AcTrfase_non-rep"/>
</dbReference>
<evidence type="ECO:0000313" key="3">
    <source>
        <dbReference type="Proteomes" id="UP000262210"/>
    </source>
</evidence>
<dbReference type="GO" id="GO:0103118">
    <property type="term" value="F:UDP-3-O-[(3R)-3-hydroxyacyl]-glucosamine N-acyltransferase activity"/>
    <property type="evidence" value="ECO:0007669"/>
    <property type="project" value="UniProtKB-EC"/>
</dbReference>
<dbReference type="Gene3D" id="3.40.1390.10">
    <property type="entry name" value="MurE/MurF, N-terminal domain"/>
    <property type="match status" value="1"/>
</dbReference>
<keyword evidence="1" id="KW-0808">Transferase</keyword>
<comment type="subunit">
    <text evidence="1">Homotrimer.</text>
</comment>
<dbReference type="FunFam" id="2.160.10.10:FF:000005">
    <property type="entry name" value="UDP-3-O-(3-hydroxymyristoyl)glucosamine N-acyltransferase"/>
    <property type="match status" value="1"/>
</dbReference>
<dbReference type="NCBIfam" id="TIGR01853">
    <property type="entry name" value="lipid_A_lpxD"/>
    <property type="match status" value="1"/>
</dbReference>
<comment type="pathway">
    <text evidence="1">Glycolipid biosynthesis; lipid IV(A) biosynthesis; lipid IV(A) from (3R)-3-hydroxytetradecanoyl-[acyl-carrier-protein] and UDP-N-acetyl-alpha-D-glucosamine: step 3/6.</text>
</comment>
<comment type="catalytic activity">
    <reaction evidence="1">
        <text>UDP-3-O-[(3R)-3-hydroxytetradecanoyl]-alpha-D-glucosamine + (3R)-hydroxytetradecanoyl-[ACP] = UDP-2-N,3-O-bis[(3R)-3-hydroxytetradecanoyl]-alpha-D-glucosamine + holo-[ACP] + H(+)</text>
        <dbReference type="Rhea" id="RHEA:17817"/>
        <dbReference type="Rhea" id="RHEA-COMP:9646"/>
        <dbReference type="Rhea" id="RHEA-COMP:9685"/>
        <dbReference type="ChEBI" id="CHEBI:15378"/>
        <dbReference type="ChEBI" id="CHEBI:64479"/>
        <dbReference type="ChEBI" id="CHEBI:71573"/>
        <dbReference type="ChEBI" id="CHEBI:78474"/>
        <dbReference type="ChEBI" id="CHEBI:78847"/>
    </reaction>
</comment>
<comment type="function">
    <text evidence="1">Catalyzes the N-acylation of UDP-3-O-(hydroxytetradecanoyl)glucosamine using 3-hydroxytetradecanoyl-ACP as the acyl donor. Is involved in the biosynthesis of lipid A, a phosphorylated glycolipid that anchors the lipopolysaccharide to the outer membrane of the cell.</text>
</comment>
<reference evidence="2 3" key="1">
    <citation type="journal article" date="2018" name="Nat. Biotechnol.">
        <title>A standardized bacterial taxonomy based on genome phylogeny substantially revises the tree of life.</title>
        <authorList>
            <person name="Parks D.H."/>
            <person name="Chuvochina M."/>
            <person name="Waite D.W."/>
            <person name="Rinke C."/>
            <person name="Skarshewski A."/>
            <person name="Chaumeil P.A."/>
            <person name="Hugenholtz P."/>
        </authorList>
    </citation>
    <scope>NUCLEOTIDE SEQUENCE [LARGE SCALE GENOMIC DNA]</scope>
    <source>
        <strain evidence="2">UBA11264</strain>
    </source>
</reference>
<dbReference type="InterPro" id="IPR001451">
    <property type="entry name" value="Hexapep"/>
</dbReference>
<sequence>MPSIRLADLAQQLDAQLHGDGDLVITGIASMHSAQAGQITFLSNSRYQEQLSSCQASAVVLTEADLPHCRSAALVVKNPYLTYARMAQLMDTTPSPAQDIAPSAVISPDATLGQHVAIGANAVIESGAVLGDNVVIGPGCFIGKSARIGAGTRLWANVTIYHEVEIGQRCLIQSGTVIGADGFGYANERGEWIKIPQLGTVIIGDRVEIGACTTIDRGALDNTQIGNGVIIDNQCQIAHNVVIGDNTAVAGGVIMAGSLKIGRYCQIGGASVINGHMEIADKVVVTGMGMVMRPITEPGVYSSGIPLQPNKVWRKTAALVMNIDEISKRLKAVERKVGKDDTR</sequence>
<keyword evidence="1" id="KW-0677">Repeat</keyword>
<evidence type="ECO:0000313" key="2">
    <source>
        <dbReference type="EMBL" id="HCK00690.1"/>
    </source>
</evidence>
<proteinExistence type="inferred from homology"/>
<keyword evidence="1" id="KW-0443">Lipid metabolism</keyword>
<dbReference type="PANTHER" id="PTHR43378">
    <property type="entry name" value="UDP-3-O-ACYLGLUCOSAMINE N-ACYLTRANSFERASE"/>
    <property type="match status" value="1"/>
</dbReference>
<dbReference type="Proteomes" id="UP000262210">
    <property type="component" value="Unassembled WGS sequence"/>
</dbReference>
<dbReference type="GO" id="GO:0009245">
    <property type="term" value="P:lipid A biosynthetic process"/>
    <property type="evidence" value="ECO:0007669"/>
    <property type="project" value="UniProtKB-UniRule"/>
</dbReference>
<dbReference type="GO" id="GO:0016020">
    <property type="term" value="C:membrane"/>
    <property type="evidence" value="ECO:0007669"/>
    <property type="project" value="GOC"/>
</dbReference>
<dbReference type="AlphaFoldDB" id="A0A7G2JS80"/>
<dbReference type="Pfam" id="PF00132">
    <property type="entry name" value="Hexapep"/>
    <property type="match status" value="3"/>
</dbReference>
<keyword evidence="1" id="KW-0012">Acyltransferase</keyword>
<dbReference type="GeneID" id="75283628"/>
<dbReference type="PANTHER" id="PTHR43378:SF2">
    <property type="entry name" value="UDP-3-O-ACYLGLUCOSAMINE N-ACYLTRANSFERASE 1, MITOCHONDRIAL-RELATED"/>
    <property type="match status" value="1"/>
</dbReference>
<dbReference type="RefSeq" id="WP_061808473.1">
    <property type="nucleotide sequence ID" value="NZ_CAMIQM010000008.1"/>
</dbReference>
<evidence type="ECO:0000256" key="1">
    <source>
        <dbReference type="HAMAP-Rule" id="MF_00523"/>
    </source>
</evidence>
<keyword evidence="1" id="KW-0441">Lipid A biosynthesis</keyword>
<dbReference type="SUPFAM" id="SSF51161">
    <property type="entry name" value="Trimeric LpxA-like enzymes"/>
    <property type="match status" value="1"/>
</dbReference>
<dbReference type="GO" id="GO:0016410">
    <property type="term" value="F:N-acyltransferase activity"/>
    <property type="evidence" value="ECO:0007669"/>
    <property type="project" value="InterPro"/>
</dbReference>
<accession>A0A7G2JS80</accession>
<keyword evidence="1" id="KW-0444">Lipid biosynthesis</keyword>
<gene>
    <name evidence="1 2" type="primary">lpxD</name>
    <name evidence="2" type="ORF">DHV72_11760</name>
</gene>